<feature type="domain" description="PGG" evidence="10">
    <location>
        <begin position="202"/>
        <end position="307"/>
    </location>
</feature>
<dbReference type="Pfam" id="PF13857">
    <property type="entry name" value="Ank_5"/>
    <property type="match status" value="1"/>
</dbReference>
<feature type="chain" id="PRO_5023888656" description="PGG domain-containing protein" evidence="9">
    <location>
        <begin position="25"/>
        <end position="369"/>
    </location>
</feature>
<dbReference type="PANTHER" id="PTHR24186">
    <property type="entry name" value="PROTEIN PHOSPHATASE 1 REGULATORY SUBUNIT"/>
    <property type="match status" value="1"/>
</dbReference>
<feature type="transmembrane region" description="Helical" evidence="8">
    <location>
        <begin position="315"/>
        <end position="333"/>
    </location>
</feature>
<feature type="non-terminal residue" evidence="11">
    <location>
        <position position="1"/>
    </location>
</feature>
<evidence type="ECO:0000256" key="8">
    <source>
        <dbReference type="SAM" id="Phobius"/>
    </source>
</evidence>
<dbReference type="InterPro" id="IPR026961">
    <property type="entry name" value="PGG_dom"/>
</dbReference>
<dbReference type="Gene3D" id="1.25.40.20">
    <property type="entry name" value="Ankyrin repeat-containing domain"/>
    <property type="match status" value="1"/>
</dbReference>
<comment type="subcellular location">
    <subcellularLocation>
        <location evidence="1">Membrane</location>
        <topology evidence="1">Multi-pass membrane protein</topology>
    </subcellularLocation>
</comment>
<evidence type="ECO:0000259" key="10">
    <source>
        <dbReference type="Pfam" id="PF13962"/>
    </source>
</evidence>
<evidence type="ECO:0000256" key="9">
    <source>
        <dbReference type="SAM" id="SignalP"/>
    </source>
</evidence>
<evidence type="ECO:0000256" key="1">
    <source>
        <dbReference type="ARBA" id="ARBA00004141"/>
    </source>
</evidence>
<keyword evidence="6 8" id="KW-0472">Membrane</keyword>
<reference evidence="11 12" key="1">
    <citation type="journal article" date="2019" name="Sci. Rep.">
        <title>A high-quality genome of Eragrostis curvula grass provides insights into Poaceae evolution and supports new strategies to enhance forage quality.</title>
        <authorList>
            <person name="Carballo J."/>
            <person name="Santos B.A.C.M."/>
            <person name="Zappacosta D."/>
            <person name="Garbus I."/>
            <person name="Selva J.P."/>
            <person name="Gallo C.A."/>
            <person name="Diaz A."/>
            <person name="Albertini E."/>
            <person name="Caccamo M."/>
            <person name="Echenique V."/>
        </authorList>
    </citation>
    <scope>NUCLEOTIDE SEQUENCE [LARGE SCALE GENOMIC DNA]</scope>
    <source>
        <strain evidence="12">cv. Victoria</strain>
        <tissue evidence="11">Leaf</tissue>
    </source>
</reference>
<feature type="signal peptide" evidence="9">
    <location>
        <begin position="1"/>
        <end position="24"/>
    </location>
</feature>
<dbReference type="SMART" id="SM00248">
    <property type="entry name" value="ANK"/>
    <property type="match status" value="3"/>
</dbReference>
<evidence type="ECO:0000313" key="12">
    <source>
        <dbReference type="Proteomes" id="UP000324897"/>
    </source>
</evidence>
<dbReference type="Gramene" id="TVU03431">
    <property type="protein sequence ID" value="TVU03431"/>
    <property type="gene ID" value="EJB05_51032"/>
</dbReference>
<keyword evidence="3" id="KW-0677">Repeat</keyword>
<dbReference type="PROSITE" id="PS50297">
    <property type="entry name" value="ANK_REP_REGION"/>
    <property type="match status" value="1"/>
</dbReference>
<feature type="transmembrane region" description="Helical" evidence="8">
    <location>
        <begin position="247"/>
        <end position="271"/>
    </location>
</feature>
<evidence type="ECO:0000256" key="4">
    <source>
        <dbReference type="ARBA" id="ARBA00022989"/>
    </source>
</evidence>
<dbReference type="GO" id="GO:0005886">
    <property type="term" value="C:plasma membrane"/>
    <property type="evidence" value="ECO:0007669"/>
    <property type="project" value="TreeGrafter"/>
</dbReference>
<keyword evidence="2 8" id="KW-0812">Transmembrane</keyword>
<feature type="transmembrane region" description="Helical" evidence="8">
    <location>
        <begin position="208"/>
        <end position="227"/>
    </location>
</feature>
<evidence type="ECO:0000256" key="2">
    <source>
        <dbReference type="ARBA" id="ARBA00022692"/>
    </source>
</evidence>
<keyword evidence="5 7" id="KW-0040">ANK repeat</keyword>
<feature type="transmembrane region" description="Helical" evidence="8">
    <location>
        <begin position="283"/>
        <end position="309"/>
    </location>
</feature>
<dbReference type="InterPro" id="IPR002110">
    <property type="entry name" value="Ankyrin_rpt"/>
</dbReference>
<keyword evidence="9" id="KW-0732">Signal</keyword>
<dbReference type="SUPFAM" id="SSF48403">
    <property type="entry name" value="Ankyrin repeat"/>
    <property type="match status" value="1"/>
</dbReference>
<sequence length="369" mass="40855">MFRPWFLWNRQVWHSSILLKQVLHANLAPLYQPDDKGFFPIHIAANIGANEAIIEFLEICPNIAGLRDMKGRTFLHLAVKKKQWNVVAHACQSQSLSWILNMQDSDGNTALHVAVKHSYQNIFALLLENLEVHLNLMNNNGETPLDLSESMIAAGSFGAWNPRFFIDAALKYCHAKHGNRRLDHFEEQYIKIVDEQKHLQNLINSTQTLGVGSVLMTTAAFAASFTLPGGYKDDGTPVLSGRYVFDAFIAANSLAFGSAGLSTINIMYSGTAVLDVPLRRSHFLIALYLAFSSVTSLATAFVLGLYLMLASVTPMTATAICVVASTFSVLAYTDSLRGLHQRSALNPYLFALVMDDVTRDMHPLVYALC</sequence>
<dbReference type="AlphaFoldDB" id="A0A5J9SWS9"/>
<dbReference type="InterPro" id="IPR036770">
    <property type="entry name" value="Ankyrin_rpt-contain_sf"/>
</dbReference>
<dbReference type="Pfam" id="PF13962">
    <property type="entry name" value="PGG"/>
    <property type="match status" value="1"/>
</dbReference>
<feature type="repeat" description="ANK" evidence="7">
    <location>
        <begin position="106"/>
        <end position="129"/>
    </location>
</feature>
<gene>
    <name evidence="11" type="ORF">EJB05_51032</name>
</gene>
<protein>
    <recommendedName>
        <fullName evidence="10">PGG domain-containing protein</fullName>
    </recommendedName>
</protein>
<dbReference type="PROSITE" id="PS50088">
    <property type="entry name" value="ANK_REPEAT"/>
    <property type="match status" value="1"/>
</dbReference>
<dbReference type="Proteomes" id="UP000324897">
    <property type="component" value="Unassembled WGS sequence"/>
</dbReference>
<keyword evidence="4 8" id="KW-1133">Transmembrane helix</keyword>
<evidence type="ECO:0000256" key="7">
    <source>
        <dbReference type="PROSITE-ProRule" id="PRU00023"/>
    </source>
</evidence>
<dbReference type="EMBL" id="RWGY01000177">
    <property type="protein sequence ID" value="TVU03431.1"/>
    <property type="molecule type" value="Genomic_DNA"/>
</dbReference>
<dbReference type="OrthoDB" id="1847170at2759"/>
<dbReference type="PANTHER" id="PTHR24186:SF50">
    <property type="entry name" value="ANKYRIN REPEAT-CONTAINING PROTEIN ITN1-LIKE ISOFORM X1"/>
    <property type="match status" value="1"/>
</dbReference>
<proteinExistence type="predicted"/>
<keyword evidence="12" id="KW-1185">Reference proteome</keyword>
<organism evidence="11 12">
    <name type="scientific">Eragrostis curvula</name>
    <name type="common">weeping love grass</name>
    <dbReference type="NCBI Taxonomy" id="38414"/>
    <lineage>
        <taxon>Eukaryota</taxon>
        <taxon>Viridiplantae</taxon>
        <taxon>Streptophyta</taxon>
        <taxon>Embryophyta</taxon>
        <taxon>Tracheophyta</taxon>
        <taxon>Spermatophyta</taxon>
        <taxon>Magnoliopsida</taxon>
        <taxon>Liliopsida</taxon>
        <taxon>Poales</taxon>
        <taxon>Poaceae</taxon>
        <taxon>PACMAD clade</taxon>
        <taxon>Chloridoideae</taxon>
        <taxon>Eragrostideae</taxon>
        <taxon>Eragrostidinae</taxon>
        <taxon>Eragrostis</taxon>
    </lineage>
</organism>
<name>A0A5J9SWS9_9POAL</name>
<evidence type="ECO:0000256" key="6">
    <source>
        <dbReference type="ARBA" id="ARBA00023136"/>
    </source>
</evidence>
<evidence type="ECO:0000313" key="11">
    <source>
        <dbReference type="EMBL" id="TVU03431.1"/>
    </source>
</evidence>
<evidence type="ECO:0000256" key="5">
    <source>
        <dbReference type="ARBA" id="ARBA00023043"/>
    </source>
</evidence>
<comment type="caution">
    <text evidence="11">The sequence shown here is derived from an EMBL/GenBank/DDBJ whole genome shotgun (WGS) entry which is preliminary data.</text>
</comment>
<evidence type="ECO:0000256" key="3">
    <source>
        <dbReference type="ARBA" id="ARBA00022737"/>
    </source>
</evidence>
<accession>A0A5J9SWS9</accession>